<evidence type="ECO:0000313" key="4">
    <source>
        <dbReference type="Proteomes" id="UP000500938"/>
    </source>
</evidence>
<organism evidence="3 4">
    <name type="scientific">Gemmatimonas groenlandica</name>
    <dbReference type="NCBI Taxonomy" id="2732249"/>
    <lineage>
        <taxon>Bacteria</taxon>
        <taxon>Pseudomonadati</taxon>
        <taxon>Gemmatimonadota</taxon>
        <taxon>Gemmatimonadia</taxon>
        <taxon>Gemmatimonadales</taxon>
        <taxon>Gemmatimonadaceae</taxon>
        <taxon>Gemmatimonas</taxon>
    </lineage>
</organism>
<sequence length="508" mass="50326">MRVPSKFLCRAAIGAILVTLAACGDPSVATQPALAARRTLTGNTLVVTNTNDAGAGSLREAVETAVSDDRITFEPALSGATINITNGLRVDASTVIEGPTGGITIRATANTSVVLMYGKYGPEVLTMKRVTITGGKASGIAILRGTVQLEDCIVEGNAGEFGGGVAVLAGSLSLLRTVVRNNTSTSAAGGVEVEYGSTATIANSTINANSSAIGGGGIRALGETTVTGSTISDNSAGLGGGVYAADRVVIRNSTLSGNSAPSASNVFAGDEVIIEHSTIVGNSSGSSLQLDATVTARNSILSSPIANCGLGASLVLEGANVFSDNTCSLVGAPAIIADAKLAPLAVDGLTAVHHLLAGSPAIDAAPTCLVNVDQRGAARPVGGACDVGSVEEPIPVIITPTTAAAGTINSKTGVVLINGKVTCSVDGAVTFSATVEQTQKSGKVTFVLKASTPVQATCAGGTALWSAFTVPVSGAFTNGAATVKITVAGVGSVVPFNSSTGIRLNWSK</sequence>
<evidence type="ECO:0000259" key="2">
    <source>
        <dbReference type="Pfam" id="PF13229"/>
    </source>
</evidence>
<dbReference type="InterPro" id="IPR011050">
    <property type="entry name" value="Pectin_lyase_fold/virulence"/>
</dbReference>
<protein>
    <submittedName>
        <fullName evidence="3">Right-handed parallel beta-helix repeat-containing protein</fullName>
    </submittedName>
</protein>
<dbReference type="InterPro" id="IPR006626">
    <property type="entry name" value="PbH1"/>
</dbReference>
<proteinExistence type="predicted"/>
<dbReference type="InterPro" id="IPR059226">
    <property type="entry name" value="Choice_anch_Q_dom"/>
</dbReference>
<dbReference type="Pfam" id="PF13229">
    <property type="entry name" value="Beta_helix"/>
    <property type="match status" value="1"/>
</dbReference>
<dbReference type="EMBL" id="CP053085">
    <property type="protein sequence ID" value="QJR36719.1"/>
    <property type="molecule type" value="Genomic_DNA"/>
</dbReference>
<dbReference type="AlphaFoldDB" id="A0A6M4ISL2"/>
<dbReference type="RefSeq" id="WP_171226153.1">
    <property type="nucleotide sequence ID" value="NZ_CP053085.1"/>
</dbReference>
<dbReference type="InterPro" id="IPR039448">
    <property type="entry name" value="Beta_helix"/>
</dbReference>
<dbReference type="PROSITE" id="PS51257">
    <property type="entry name" value="PROKAR_LIPOPROTEIN"/>
    <property type="match status" value="1"/>
</dbReference>
<dbReference type="SMART" id="SM00710">
    <property type="entry name" value="PbH1"/>
    <property type="match status" value="5"/>
</dbReference>
<dbReference type="Gene3D" id="2.160.20.10">
    <property type="entry name" value="Single-stranded right-handed beta-helix, Pectin lyase-like"/>
    <property type="match status" value="1"/>
</dbReference>
<name>A0A6M4ISL2_9BACT</name>
<dbReference type="NCBIfam" id="NF041518">
    <property type="entry name" value="choice_anch_Q"/>
    <property type="match status" value="1"/>
</dbReference>
<evidence type="ECO:0000256" key="1">
    <source>
        <dbReference type="SAM" id="SignalP"/>
    </source>
</evidence>
<feature type="signal peptide" evidence="1">
    <location>
        <begin position="1"/>
        <end position="21"/>
    </location>
</feature>
<dbReference type="InterPro" id="IPR012334">
    <property type="entry name" value="Pectin_lyas_fold"/>
</dbReference>
<keyword evidence="1" id="KW-0732">Signal</keyword>
<reference evidence="3 4" key="1">
    <citation type="submission" date="2020-05" db="EMBL/GenBank/DDBJ databases">
        <title>Complete genome sequence of Gemmatimonas greenlandica TET16.</title>
        <authorList>
            <person name="Zeng Y."/>
        </authorList>
    </citation>
    <scope>NUCLEOTIDE SEQUENCE [LARGE SCALE GENOMIC DNA]</scope>
    <source>
        <strain evidence="3 4">TET16</strain>
    </source>
</reference>
<keyword evidence="4" id="KW-1185">Reference proteome</keyword>
<evidence type="ECO:0000313" key="3">
    <source>
        <dbReference type="EMBL" id="QJR36719.1"/>
    </source>
</evidence>
<dbReference type="KEGG" id="ggr:HKW67_14960"/>
<dbReference type="Proteomes" id="UP000500938">
    <property type="component" value="Chromosome"/>
</dbReference>
<gene>
    <name evidence="3" type="ORF">HKW67_14960</name>
</gene>
<feature type="chain" id="PRO_5026752619" evidence="1">
    <location>
        <begin position="22"/>
        <end position="508"/>
    </location>
</feature>
<accession>A0A6M4ISL2</accession>
<feature type="domain" description="Right handed beta helix" evidence="2">
    <location>
        <begin position="177"/>
        <end position="326"/>
    </location>
</feature>
<dbReference type="SUPFAM" id="SSF51126">
    <property type="entry name" value="Pectin lyase-like"/>
    <property type="match status" value="1"/>
</dbReference>